<keyword evidence="6" id="KW-0282">Flagellum</keyword>
<comment type="caution">
    <text evidence="6">The sequence shown here is derived from an EMBL/GenBank/DDBJ whole genome shotgun (WGS) entry which is preliminary data.</text>
</comment>
<dbReference type="InterPro" id="IPR052563">
    <property type="entry name" value="FliK"/>
</dbReference>
<dbReference type="CDD" id="cd17470">
    <property type="entry name" value="T3SS_Flik_C"/>
    <property type="match status" value="1"/>
</dbReference>
<feature type="domain" description="Flagellar hook-length control protein-like C-terminal" evidence="5">
    <location>
        <begin position="500"/>
        <end position="582"/>
    </location>
</feature>
<feature type="compositionally biased region" description="Basic and acidic residues" evidence="4">
    <location>
        <begin position="610"/>
        <end position="619"/>
    </location>
</feature>
<dbReference type="Proteomes" id="UP001149821">
    <property type="component" value="Unassembled WGS sequence"/>
</dbReference>
<evidence type="ECO:0000313" key="6">
    <source>
        <dbReference type="EMBL" id="MDD1783265.1"/>
    </source>
</evidence>
<protein>
    <submittedName>
        <fullName evidence="6">Flagellar hook-length control protein FliK</fullName>
    </submittedName>
</protein>
<dbReference type="Gene3D" id="3.30.750.140">
    <property type="match status" value="1"/>
</dbReference>
<name>A0ABT5QQK2_9GAMM</name>
<evidence type="ECO:0000256" key="2">
    <source>
        <dbReference type="ARBA" id="ARBA00009149"/>
    </source>
</evidence>
<gene>
    <name evidence="6" type="ORF">LRP49_19020</name>
</gene>
<feature type="compositionally biased region" description="Polar residues" evidence="4">
    <location>
        <begin position="570"/>
        <end position="579"/>
    </location>
</feature>
<evidence type="ECO:0000256" key="4">
    <source>
        <dbReference type="SAM" id="MobiDB-lite"/>
    </source>
</evidence>
<evidence type="ECO:0000313" key="7">
    <source>
        <dbReference type="Proteomes" id="UP001149821"/>
    </source>
</evidence>
<dbReference type="EMBL" id="JAJUBB010000017">
    <property type="protein sequence ID" value="MDD1783265.1"/>
    <property type="molecule type" value="Genomic_DNA"/>
</dbReference>
<dbReference type="PANTHER" id="PTHR37533:SF2">
    <property type="entry name" value="FLAGELLAR HOOK-LENGTH CONTROL PROTEIN"/>
    <property type="match status" value="1"/>
</dbReference>
<evidence type="ECO:0000256" key="1">
    <source>
        <dbReference type="ARBA" id="ARBA00003944"/>
    </source>
</evidence>
<feature type="region of interest" description="Disordered" evidence="4">
    <location>
        <begin position="570"/>
        <end position="624"/>
    </location>
</feature>
<keyword evidence="6" id="KW-0966">Cell projection</keyword>
<dbReference type="InterPro" id="IPR001635">
    <property type="entry name" value="Flag_hook_Flik"/>
</dbReference>
<keyword evidence="6" id="KW-0969">Cilium</keyword>
<accession>A0ABT5QQK2</accession>
<comment type="function">
    <text evidence="1">Controls the length of the flagellar hook.</text>
</comment>
<dbReference type="InterPro" id="IPR021136">
    <property type="entry name" value="Flagellar_hook_control-like_C"/>
</dbReference>
<dbReference type="PANTHER" id="PTHR37533">
    <property type="entry name" value="FLAGELLAR HOOK-LENGTH CONTROL PROTEIN"/>
    <property type="match status" value="1"/>
</dbReference>
<dbReference type="RefSeq" id="WP_274143997.1">
    <property type="nucleotide sequence ID" value="NZ_JAJUBB010000017.1"/>
</dbReference>
<keyword evidence="7" id="KW-1185">Reference proteome</keyword>
<dbReference type="PRINTS" id="PR01007">
    <property type="entry name" value="FLGHOOKFLIK"/>
</dbReference>
<dbReference type="Pfam" id="PF02120">
    <property type="entry name" value="Flg_hook"/>
    <property type="match status" value="1"/>
</dbReference>
<keyword evidence="3" id="KW-1005">Bacterial flagellum biogenesis</keyword>
<proteinExistence type="inferred from homology"/>
<reference evidence="6" key="1">
    <citation type="submission" date="2021-12" db="EMBL/GenBank/DDBJ databases">
        <title>Enterovibrio ZSDZ35 sp. nov. and Enterovibrio ZSDZ42 sp. nov., isolated from coastal seawater in Qingdao.</title>
        <authorList>
            <person name="Zhang P."/>
        </authorList>
    </citation>
    <scope>NUCLEOTIDE SEQUENCE</scope>
    <source>
        <strain evidence="6">ZSDZ35</strain>
    </source>
</reference>
<sequence length="640" mass="67673">MNQTSFILSGISNNKAAVGEAKGAVSQDVTEMEGEGFFAQLAQFVSGDTEASEGKQDIAIDGVESEAALNELLASGVGETEGKDVENLAPEGEEIDSDETVSQNVKQGDVAVSEEIALSLKSADVDVDTEATEKPLTAKQDGEAWLQRLNEANSVLKPQSEKGTESSRADQSIITLAPVGKTLPLNDAENMRVELESAEKITTDRLPIAAMLSDVKGATTDTKVLSVEDVKAVLASEGIDVDALSTTELEMIAKRASEEQALPAQSNQTELDTPLPESALRSQMTDTANEHVAPELSAETMAGALQASNALSQTATAQTANVSDPIETEMVAKSGAEVLTKPQQDALLRAQIAAQAANSVVSDDIEASESHMKNPATLAHAQNGLTQAASAVQAAVNPQLQQQTPASAFAAIPWTPAAMVSNGEPQAAASSAALDAATALQMTEATQTKPEVKAEHLAQQLATSFGNQGSTTAARLDNTVVQTPLQLSQNQTDDAATALQERVNMMMSKNLKHVDIRLDPPELGRMQIKLSMNQDQASVQFTVANQAARDMVEQTLPRLREMMQQQGLQLAQSSVQQQDAGGRQAFAGQQSQQGDNQSGQGGQDGTSRFGRGDGDHEIESSTINRELYVNTSKDRVDYYA</sequence>
<organism evidence="6 7">
    <name type="scientific">Enterovibrio qingdaonensis</name>
    <dbReference type="NCBI Taxonomy" id="2899818"/>
    <lineage>
        <taxon>Bacteria</taxon>
        <taxon>Pseudomonadati</taxon>
        <taxon>Pseudomonadota</taxon>
        <taxon>Gammaproteobacteria</taxon>
        <taxon>Vibrionales</taxon>
        <taxon>Vibrionaceae</taxon>
        <taxon>Enterovibrio</taxon>
    </lineage>
</organism>
<comment type="similarity">
    <text evidence="2">Belongs to the FliK family.</text>
</comment>
<evidence type="ECO:0000256" key="3">
    <source>
        <dbReference type="ARBA" id="ARBA00022795"/>
    </source>
</evidence>
<feature type="compositionally biased region" description="Low complexity" evidence="4">
    <location>
        <begin position="588"/>
        <end position="598"/>
    </location>
</feature>
<evidence type="ECO:0000259" key="5">
    <source>
        <dbReference type="Pfam" id="PF02120"/>
    </source>
</evidence>
<dbReference type="InterPro" id="IPR038610">
    <property type="entry name" value="FliK-like_C_sf"/>
</dbReference>